<organism evidence="1 2">
    <name type="scientific">Flavobacterium degerlachei</name>
    <dbReference type="NCBI Taxonomy" id="229203"/>
    <lineage>
        <taxon>Bacteria</taxon>
        <taxon>Pseudomonadati</taxon>
        <taxon>Bacteroidota</taxon>
        <taxon>Flavobacteriia</taxon>
        <taxon>Flavobacteriales</taxon>
        <taxon>Flavobacteriaceae</taxon>
        <taxon>Flavobacterium</taxon>
    </lineage>
</organism>
<dbReference type="Proteomes" id="UP000198569">
    <property type="component" value="Unassembled WGS sequence"/>
</dbReference>
<reference evidence="2" key="1">
    <citation type="submission" date="2016-10" db="EMBL/GenBank/DDBJ databases">
        <authorList>
            <person name="Varghese N."/>
            <person name="Submissions S."/>
        </authorList>
    </citation>
    <scope>NUCLEOTIDE SEQUENCE [LARGE SCALE GENOMIC DNA]</scope>
    <source>
        <strain evidence="2">DSM 15718</strain>
    </source>
</reference>
<gene>
    <name evidence="1" type="ORF">SAMN05444338_102313</name>
</gene>
<dbReference type="EMBL" id="FNMV01000002">
    <property type="protein sequence ID" value="SDW41680.1"/>
    <property type="molecule type" value="Genomic_DNA"/>
</dbReference>
<sequence length="38" mass="4660">MEKHEETRYVKRTQKDYSMSFKLQIVQEIERGELTVTK</sequence>
<feature type="non-terminal residue" evidence="1">
    <location>
        <position position="38"/>
    </location>
</feature>
<evidence type="ECO:0000313" key="2">
    <source>
        <dbReference type="Proteomes" id="UP000198569"/>
    </source>
</evidence>
<dbReference type="InterPro" id="IPR010921">
    <property type="entry name" value="Trp_repressor/repl_initiator"/>
</dbReference>
<protein>
    <recommendedName>
        <fullName evidence="3">Transposase</fullName>
    </recommendedName>
</protein>
<evidence type="ECO:0008006" key="3">
    <source>
        <dbReference type="Google" id="ProtNLM"/>
    </source>
</evidence>
<dbReference type="AlphaFoldDB" id="A0A1H2TCY4"/>
<keyword evidence="2" id="KW-1185">Reference proteome</keyword>
<name>A0A1H2TCY4_9FLAO</name>
<accession>A0A1H2TCY4</accession>
<dbReference type="GO" id="GO:0043565">
    <property type="term" value="F:sequence-specific DNA binding"/>
    <property type="evidence" value="ECO:0007669"/>
    <property type="project" value="InterPro"/>
</dbReference>
<evidence type="ECO:0000313" key="1">
    <source>
        <dbReference type="EMBL" id="SDW41680.1"/>
    </source>
</evidence>
<dbReference type="SUPFAM" id="SSF48295">
    <property type="entry name" value="TrpR-like"/>
    <property type="match status" value="1"/>
</dbReference>
<proteinExistence type="predicted"/>